<dbReference type="GO" id="GO:0030313">
    <property type="term" value="C:cell envelope"/>
    <property type="evidence" value="ECO:0007669"/>
    <property type="project" value="UniProtKB-SubCell"/>
</dbReference>
<evidence type="ECO:0000256" key="2">
    <source>
        <dbReference type="ARBA" id="ARBA00022729"/>
    </source>
</evidence>
<dbReference type="PROSITE" id="PS51257">
    <property type="entry name" value="PROKAR_LIPOPROTEIN"/>
    <property type="match status" value="1"/>
</dbReference>
<keyword evidence="5" id="KW-0449">Lipoprotein</keyword>
<evidence type="ECO:0000259" key="4">
    <source>
        <dbReference type="Pfam" id="PF09375"/>
    </source>
</evidence>
<dbReference type="Gene3D" id="1.20.1420.20">
    <property type="entry name" value="M75 peptidase, HXXE motif"/>
    <property type="match status" value="1"/>
</dbReference>
<protein>
    <submittedName>
        <fullName evidence="5">Putative lipoprotein</fullName>
    </submittedName>
</protein>
<feature type="chain" id="PRO_5031066517" evidence="3">
    <location>
        <begin position="25"/>
        <end position="367"/>
    </location>
</feature>
<feature type="domain" description="Imelysin-like" evidence="4">
    <location>
        <begin position="52"/>
        <end position="332"/>
    </location>
</feature>
<gene>
    <name evidence="5" type="ORF">HDE68_003895</name>
</gene>
<evidence type="ECO:0000256" key="3">
    <source>
        <dbReference type="SAM" id="SignalP"/>
    </source>
</evidence>
<dbReference type="InterPro" id="IPR038352">
    <property type="entry name" value="Imelysin_sf"/>
</dbReference>
<dbReference type="Proteomes" id="UP000537204">
    <property type="component" value="Unassembled WGS sequence"/>
</dbReference>
<comment type="subcellular location">
    <subcellularLocation>
        <location evidence="1">Cell envelope</location>
    </subcellularLocation>
</comment>
<evidence type="ECO:0000313" key="6">
    <source>
        <dbReference type="Proteomes" id="UP000537204"/>
    </source>
</evidence>
<name>A0A7W8ZPU9_9SPHI</name>
<evidence type="ECO:0000256" key="1">
    <source>
        <dbReference type="ARBA" id="ARBA00004196"/>
    </source>
</evidence>
<dbReference type="AlphaFoldDB" id="A0A7W8ZPU9"/>
<dbReference type="RefSeq" id="WP_183883826.1">
    <property type="nucleotide sequence ID" value="NZ_JACHCE010000007.1"/>
</dbReference>
<dbReference type="InterPro" id="IPR034984">
    <property type="entry name" value="Imelysin-like_IPPA"/>
</dbReference>
<organism evidence="5 6">
    <name type="scientific">Pedobacter cryoconitis</name>
    <dbReference type="NCBI Taxonomy" id="188932"/>
    <lineage>
        <taxon>Bacteria</taxon>
        <taxon>Pseudomonadati</taxon>
        <taxon>Bacteroidota</taxon>
        <taxon>Sphingobacteriia</taxon>
        <taxon>Sphingobacteriales</taxon>
        <taxon>Sphingobacteriaceae</taxon>
        <taxon>Pedobacter</taxon>
    </lineage>
</organism>
<reference evidence="5 6" key="1">
    <citation type="submission" date="2020-08" db="EMBL/GenBank/DDBJ databases">
        <title>Genomic Encyclopedia of Type Strains, Phase IV (KMG-V): Genome sequencing to study the core and pangenomes of soil and plant-associated prokaryotes.</title>
        <authorList>
            <person name="Whitman W."/>
        </authorList>
    </citation>
    <scope>NUCLEOTIDE SEQUENCE [LARGE SCALE GENOMIC DNA]</scope>
    <source>
        <strain evidence="5 6">S3M1</strain>
    </source>
</reference>
<comment type="caution">
    <text evidence="5">The sequence shown here is derived from an EMBL/GenBank/DDBJ whole genome shotgun (WGS) entry which is preliminary data.</text>
</comment>
<proteinExistence type="predicted"/>
<dbReference type="Pfam" id="PF09375">
    <property type="entry name" value="Peptidase_M75"/>
    <property type="match status" value="1"/>
</dbReference>
<dbReference type="EMBL" id="JACHCE010000007">
    <property type="protein sequence ID" value="MBB5637969.1"/>
    <property type="molecule type" value="Genomic_DNA"/>
</dbReference>
<dbReference type="CDD" id="cd14659">
    <property type="entry name" value="Imelysin-like_IPPA"/>
    <property type="match status" value="1"/>
</dbReference>
<evidence type="ECO:0000313" key="5">
    <source>
        <dbReference type="EMBL" id="MBB5637969.1"/>
    </source>
</evidence>
<dbReference type="InterPro" id="IPR018976">
    <property type="entry name" value="Imelysin-like"/>
</dbReference>
<sequence length="367" mass="38388">MYLNKKIIAAAMLALVASACSKSADSGNSSSLFGGYDQTAMLNNIGNNILLAGINNLSSSAAAATTAINAFTANPTANTLTAAQNAWAALAQNWGSSASFSFGPLNDNLIAANVDTWPANPAKIEAAVNSNANAASIGADTKGLKGLEYLLFDQNGNAAVLAKYTGIGAVNRSAFLNSVTQELTSQLTSLQSKWNSGYLNAFENAKGNDVSSSTSQVVNAISLYLDEVKNMKIGNPIGMGVKVNDNQPHPDLIEYKLAEQSLPVMKANVQAMKAAFDGGTGQGLDDLLNYTKAQKNGTNLSTLVDNQFDDVISKINLVNAPYATAVGTQKQQLQSVFSSLKTLIAYFKVDVANNLGVTITFSDTDGD</sequence>
<accession>A0A7W8ZPU9</accession>
<keyword evidence="2 3" id="KW-0732">Signal</keyword>
<feature type="signal peptide" evidence="3">
    <location>
        <begin position="1"/>
        <end position="24"/>
    </location>
</feature>